<dbReference type="GO" id="GO:0003700">
    <property type="term" value="F:DNA-binding transcription factor activity"/>
    <property type="evidence" value="ECO:0007669"/>
    <property type="project" value="TreeGrafter"/>
</dbReference>
<gene>
    <name evidence="2" type="ORF">SAMN04487977_10228</name>
</gene>
<dbReference type="EMBL" id="FOFU01000002">
    <property type="protein sequence ID" value="SEP95521.1"/>
    <property type="molecule type" value="Genomic_DNA"/>
</dbReference>
<dbReference type="GO" id="GO:0005829">
    <property type="term" value="C:cytosol"/>
    <property type="evidence" value="ECO:0007669"/>
    <property type="project" value="TreeGrafter"/>
</dbReference>
<dbReference type="InterPro" id="IPR014710">
    <property type="entry name" value="RmlC-like_jellyroll"/>
</dbReference>
<dbReference type="Gene3D" id="2.60.120.10">
    <property type="entry name" value="Jelly Rolls"/>
    <property type="match status" value="1"/>
</dbReference>
<feature type="domain" description="Cyclic nucleotide-binding" evidence="1">
    <location>
        <begin position="319"/>
        <end position="397"/>
    </location>
</feature>
<dbReference type="AlphaFoldDB" id="A0A1H9C3I1"/>
<dbReference type="InterPro" id="IPR000595">
    <property type="entry name" value="cNMP-bd_dom"/>
</dbReference>
<dbReference type="InterPro" id="IPR050397">
    <property type="entry name" value="Env_Response_Regulators"/>
</dbReference>
<dbReference type="SUPFAM" id="SSF55874">
    <property type="entry name" value="ATPase domain of HSP90 chaperone/DNA topoisomerase II/histidine kinase"/>
    <property type="match status" value="1"/>
</dbReference>
<dbReference type="InterPro" id="IPR036890">
    <property type="entry name" value="HATPase_C_sf"/>
</dbReference>
<reference evidence="2 3" key="1">
    <citation type="submission" date="2016-10" db="EMBL/GenBank/DDBJ databases">
        <authorList>
            <person name="de Groot N.N."/>
        </authorList>
    </citation>
    <scope>NUCLEOTIDE SEQUENCE [LARGE SCALE GENOMIC DNA]</scope>
    <source>
        <strain evidence="2 3">B25</strain>
    </source>
</reference>
<dbReference type="SUPFAM" id="SSF51206">
    <property type="entry name" value="cAMP-binding domain-like"/>
    <property type="match status" value="1"/>
</dbReference>
<sequence>MKKLLVASSNQEVLGVVKNACLNYSDYFEPIFCPDTEEAMSFVDYELPEIKILDFTSTDIDCDKILKAISSDPWLHNGGIIAVSTNPSEAQKIEDLKDPNILIVQTLYTFKQNFSGLLRSLIRNQQFLFNRGMQDRIGTEEKGFFVCDNNPMDIRLYTGFLVNYLYCTNRIDDDGRFALQSTLMELLTNALEHGNCGISYEEKSEWLNNGGIILDLIDQKLRMPEYAERKIHIEYEIGKEKSTFVVKDDGDGFDWRSRLSDSAPGVEEAHGRGIALSKSLVSDLRYNDKGNEVSFDIQNIRNVSNTVPGIMMPFKAIEYKKHDIICRQNEPSNDLYFIVSGRYGVYANRKLISVLTPNDMFIGEMAFLLNDRRSATIMAAEDGKLIRIPKTMFLNLIRKNPHYGLFLSKLLAQRVIRQNRRTLQLSAEIAQLKAQKS</sequence>
<dbReference type="SMART" id="SM00100">
    <property type="entry name" value="cNMP"/>
    <property type="match status" value="1"/>
</dbReference>
<dbReference type="InterPro" id="IPR018490">
    <property type="entry name" value="cNMP-bd_dom_sf"/>
</dbReference>
<name>A0A1H9C3I1_9SPIR</name>
<dbReference type="RefSeq" id="WP_074640962.1">
    <property type="nucleotide sequence ID" value="NZ_FOFU01000002.1"/>
</dbReference>
<dbReference type="CDD" id="cd16936">
    <property type="entry name" value="HATPase_RsbW-like"/>
    <property type="match status" value="1"/>
</dbReference>
<organism evidence="2 3">
    <name type="scientific">Treponema bryantii</name>
    <dbReference type="NCBI Taxonomy" id="163"/>
    <lineage>
        <taxon>Bacteria</taxon>
        <taxon>Pseudomonadati</taxon>
        <taxon>Spirochaetota</taxon>
        <taxon>Spirochaetia</taxon>
        <taxon>Spirochaetales</taxon>
        <taxon>Treponemataceae</taxon>
        <taxon>Treponema</taxon>
    </lineage>
</organism>
<dbReference type="Gene3D" id="3.30.565.10">
    <property type="entry name" value="Histidine kinase-like ATPase, C-terminal domain"/>
    <property type="match status" value="1"/>
</dbReference>
<dbReference type="STRING" id="163.SAMN04487775_106187"/>
<dbReference type="Pfam" id="PF00027">
    <property type="entry name" value="cNMP_binding"/>
    <property type="match status" value="1"/>
</dbReference>
<dbReference type="OrthoDB" id="5456285at2"/>
<evidence type="ECO:0000313" key="2">
    <source>
        <dbReference type="EMBL" id="SEP95521.1"/>
    </source>
</evidence>
<dbReference type="Proteomes" id="UP000182360">
    <property type="component" value="Unassembled WGS sequence"/>
</dbReference>
<dbReference type="CDD" id="cd00038">
    <property type="entry name" value="CAP_ED"/>
    <property type="match status" value="1"/>
</dbReference>
<proteinExistence type="predicted"/>
<keyword evidence="3" id="KW-1185">Reference proteome</keyword>
<dbReference type="PANTHER" id="PTHR24567:SF68">
    <property type="entry name" value="DNA-BINDING TRANSCRIPTIONAL DUAL REGULATOR CRP"/>
    <property type="match status" value="1"/>
</dbReference>
<dbReference type="InterPro" id="IPR003594">
    <property type="entry name" value="HATPase_dom"/>
</dbReference>
<dbReference type="PANTHER" id="PTHR24567">
    <property type="entry name" value="CRP FAMILY TRANSCRIPTIONAL REGULATORY PROTEIN"/>
    <property type="match status" value="1"/>
</dbReference>
<evidence type="ECO:0000259" key="1">
    <source>
        <dbReference type="PROSITE" id="PS50042"/>
    </source>
</evidence>
<evidence type="ECO:0000313" key="3">
    <source>
        <dbReference type="Proteomes" id="UP000182360"/>
    </source>
</evidence>
<dbReference type="Pfam" id="PF13581">
    <property type="entry name" value="HATPase_c_2"/>
    <property type="match status" value="1"/>
</dbReference>
<protein>
    <submittedName>
        <fullName evidence="2">Cyclic nucleotide-binding protein</fullName>
    </submittedName>
</protein>
<accession>A0A1H9C3I1</accession>
<dbReference type="PROSITE" id="PS50042">
    <property type="entry name" value="CNMP_BINDING_3"/>
    <property type="match status" value="1"/>
</dbReference>